<comment type="caution">
    <text evidence="1">The sequence shown here is derived from an EMBL/GenBank/DDBJ whole genome shotgun (WGS) entry which is preliminary data.</text>
</comment>
<dbReference type="AlphaFoldDB" id="A0A9P6L094"/>
<keyword evidence="2" id="KW-1185">Reference proteome</keyword>
<accession>A0A9P6L094</accession>
<evidence type="ECO:0000313" key="1">
    <source>
        <dbReference type="EMBL" id="KAF9764754.1"/>
    </source>
</evidence>
<proteinExistence type="predicted"/>
<dbReference type="EMBL" id="SBJO01000010">
    <property type="protein sequence ID" value="KAF9764754.1"/>
    <property type="molecule type" value="Genomic_DNA"/>
</dbReference>
<dbReference type="Pfam" id="PF17018">
    <property type="entry name" value="MICSWaP"/>
    <property type="match status" value="1"/>
</dbReference>
<reference evidence="1 2" key="1">
    <citation type="journal article" date="2020" name="Genome Biol. Evol.">
        <title>Comparative genomics of strictly vertically transmitted, feminizing microsporidia endosymbionts of amphipod crustaceans.</title>
        <authorList>
            <person name="Cormier A."/>
            <person name="Chebbi M.A."/>
            <person name="Giraud I."/>
            <person name="Wattier R."/>
            <person name="Teixeira M."/>
            <person name="Gilbert C."/>
            <person name="Rigaud T."/>
            <person name="Cordaux R."/>
        </authorList>
    </citation>
    <scope>NUCLEOTIDE SEQUENCE [LARGE SCALE GENOMIC DNA]</scope>
    <source>
        <strain evidence="1 2">Ou3-Ou53</strain>
    </source>
</reference>
<dbReference type="Proteomes" id="UP000740883">
    <property type="component" value="Unassembled WGS sequence"/>
</dbReference>
<name>A0A9P6L094_9MICR</name>
<gene>
    <name evidence="1" type="ORF">NGRA_0309</name>
</gene>
<protein>
    <submittedName>
        <fullName evidence="1">Spore wall protein</fullName>
    </submittedName>
</protein>
<organism evidence="1 2">
    <name type="scientific">Nosema granulosis</name>
    <dbReference type="NCBI Taxonomy" id="83296"/>
    <lineage>
        <taxon>Eukaryota</taxon>
        <taxon>Fungi</taxon>
        <taxon>Fungi incertae sedis</taxon>
        <taxon>Microsporidia</taxon>
        <taxon>Nosematidae</taxon>
        <taxon>Nosema</taxon>
    </lineage>
</organism>
<evidence type="ECO:0000313" key="2">
    <source>
        <dbReference type="Proteomes" id="UP000740883"/>
    </source>
</evidence>
<dbReference type="OrthoDB" id="2198753at2759"/>
<dbReference type="InterPro" id="IPR031513">
    <property type="entry name" value="MICSWaP"/>
</dbReference>
<sequence>MQFLSSIFTYLAIGHCESYYPDVSYSNPKVIDVDIDVYISDSGRREYSSRMGDIETTIDQVRTKLSNAFSARANSDPTNKYSHFRFNIVIQPEVPEGIDLDECGLSPVEITSQLNLVHARDSNKHILMFYNCPAETYADQFIHANINYPLISVTDNVTCTNRSASFVVPEVTGAELTLANFLMKAAGCPFDNAVSITTEDGGDRGVVLNYFMSHDSYRAMFKNRCGTQN</sequence>